<reference evidence="1" key="1">
    <citation type="submission" date="2023-03" db="EMBL/GenBank/DDBJ databases">
        <authorList>
            <person name="Shen W."/>
            <person name="Cai J."/>
        </authorList>
    </citation>
    <scope>NUCLEOTIDE SEQUENCE</scope>
    <source>
        <strain evidence="1">K69-2</strain>
    </source>
</reference>
<accession>A0AAE4HQC9</accession>
<evidence type="ECO:0000313" key="1">
    <source>
        <dbReference type="EMBL" id="MDT2689613.1"/>
    </source>
</evidence>
<comment type="caution">
    <text evidence="1">The sequence shown here is derived from an EMBL/GenBank/DDBJ whole genome shotgun (WGS) entry which is preliminary data.</text>
</comment>
<name>A0AAE4HQC9_ENTGA</name>
<protein>
    <submittedName>
        <fullName evidence="1">Integrase</fullName>
    </submittedName>
</protein>
<dbReference type="AlphaFoldDB" id="A0AAE4HQC9"/>
<sequence>MEKWRVERVKAVLKDYRDTDKYVRKLEEEIRVPYREEDINGDIKGSRGDSDTMFGTLWTIETDKQIRRLKRNKQIVEELLDECGSDTETIIRELYIKRFPQYTMQGLVDSFEIKCGKTKAFEYRNRFFEELDKMLDI</sequence>
<dbReference type="Proteomes" id="UP001183682">
    <property type="component" value="Unassembled WGS sequence"/>
</dbReference>
<proteinExistence type="predicted"/>
<dbReference type="NCBIfam" id="TIGR01636">
    <property type="entry name" value="phage_rinA"/>
    <property type="match status" value="1"/>
</dbReference>
<dbReference type="RefSeq" id="WP_311809767.1">
    <property type="nucleotide sequence ID" value="NZ_JARPZN010000002.1"/>
</dbReference>
<dbReference type="EMBL" id="JARPZN010000002">
    <property type="protein sequence ID" value="MDT2689613.1"/>
    <property type="molecule type" value="Genomic_DNA"/>
</dbReference>
<organism evidence="1 2">
    <name type="scientific">Enterococcus gallinarum</name>
    <dbReference type="NCBI Taxonomy" id="1353"/>
    <lineage>
        <taxon>Bacteria</taxon>
        <taxon>Bacillati</taxon>
        <taxon>Bacillota</taxon>
        <taxon>Bacilli</taxon>
        <taxon>Lactobacillales</taxon>
        <taxon>Enterococcaceae</taxon>
        <taxon>Enterococcus</taxon>
    </lineage>
</organism>
<evidence type="ECO:0000313" key="2">
    <source>
        <dbReference type="Proteomes" id="UP001183682"/>
    </source>
</evidence>
<dbReference type="InterPro" id="IPR006523">
    <property type="entry name" value="RinA"/>
</dbReference>
<gene>
    <name evidence="1" type="ORF">P7E30_05220</name>
</gene>